<dbReference type="InterPro" id="IPR004465">
    <property type="entry name" value="RNR_NrdI"/>
</dbReference>
<sequence>MSSLVYFSSVSENTHRFVQKLGFAEQGVPVRRIPLRPADGFLTVDEPYVLMVPTYGGGNEGGAVPRQVRRFLGDAHNRSLIRGVIAAGNTNFGAAYCIAGDIIAAKCQVPYLYAFELLGTTEDAQRVRDGWGRFWQRQSLISA</sequence>
<organism evidence="5 6">
    <name type="scientific">Isoptericola jiangsuensis</name>
    <dbReference type="NCBI Taxonomy" id="548579"/>
    <lineage>
        <taxon>Bacteria</taxon>
        <taxon>Bacillati</taxon>
        <taxon>Actinomycetota</taxon>
        <taxon>Actinomycetes</taxon>
        <taxon>Micrococcales</taxon>
        <taxon>Promicromonosporaceae</taxon>
        <taxon>Isoptericola</taxon>
    </lineage>
</organism>
<name>A0A2A9EY20_9MICO</name>
<protein>
    <recommendedName>
        <fullName evidence="3 4">Protein NrdI</fullName>
    </recommendedName>
</protein>
<evidence type="ECO:0000256" key="2">
    <source>
        <dbReference type="ARBA" id="ARBA00009942"/>
    </source>
</evidence>
<dbReference type="GO" id="GO:0010181">
    <property type="term" value="F:FMN binding"/>
    <property type="evidence" value="ECO:0007669"/>
    <property type="project" value="InterPro"/>
</dbReference>
<dbReference type="Proteomes" id="UP000224130">
    <property type="component" value="Unassembled WGS sequence"/>
</dbReference>
<comment type="caution">
    <text evidence="5">The sequence shown here is derived from an EMBL/GenBank/DDBJ whole genome shotgun (WGS) entry which is preliminary data.</text>
</comment>
<dbReference type="PANTHER" id="PTHR37297">
    <property type="entry name" value="PROTEIN NRDI"/>
    <property type="match status" value="1"/>
</dbReference>
<evidence type="ECO:0000256" key="3">
    <source>
        <dbReference type="ARBA" id="ARBA00020129"/>
    </source>
</evidence>
<comment type="function">
    <text evidence="1 4">Probably involved in ribonucleotide reductase function.</text>
</comment>
<proteinExistence type="inferred from homology"/>
<dbReference type="InterPro" id="IPR029039">
    <property type="entry name" value="Flavoprotein-like_sf"/>
</dbReference>
<reference evidence="5 6" key="1">
    <citation type="submission" date="2017-10" db="EMBL/GenBank/DDBJ databases">
        <title>Sequencing the genomes of 1000 actinobacteria strains.</title>
        <authorList>
            <person name="Klenk H.-P."/>
        </authorList>
    </citation>
    <scope>NUCLEOTIDE SEQUENCE [LARGE SCALE GENOMIC DNA]</scope>
    <source>
        <strain evidence="5 6">DSM 21863</strain>
    </source>
</reference>
<dbReference type="NCBIfam" id="TIGR00333">
    <property type="entry name" value="nrdI"/>
    <property type="match status" value="1"/>
</dbReference>
<dbReference type="PANTHER" id="PTHR37297:SF1">
    <property type="entry name" value="PROTEIN NRDI"/>
    <property type="match status" value="1"/>
</dbReference>
<dbReference type="EMBL" id="PDJJ01000001">
    <property type="protein sequence ID" value="PFG43954.1"/>
    <property type="molecule type" value="Genomic_DNA"/>
</dbReference>
<dbReference type="HAMAP" id="MF_00128">
    <property type="entry name" value="NrdI"/>
    <property type="match status" value="1"/>
</dbReference>
<dbReference type="SUPFAM" id="SSF52218">
    <property type="entry name" value="Flavoproteins"/>
    <property type="match status" value="1"/>
</dbReference>
<dbReference type="PIRSF" id="PIRSF005087">
    <property type="entry name" value="NrdI"/>
    <property type="match status" value="1"/>
</dbReference>
<dbReference type="Pfam" id="PF07972">
    <property type="entry name" value="Flavodoxin_NdrI"/>
    <property type="match status" value="1"/>
</dbReference>
<keyword evidence="6" id="KW-1185">Reference proteome</keyword>
<dbReference type="RefSeq" id="WP_098464239.1">
    <property type="nucleotide sequence ID" value="NZ_PDJJ01000001.1"/>
</dbReference>
<dbReference type="Gene3D" id="3.40.50.360">
    <property type="match status" value="1"/>
</dbReference>
<gene>
    <name evidence="4" type="primary">nrdI</name>
    <name evidence="5" type="ORF">ATJ88_2670</name>
</gene>
<comment type="similarity">
    <text evidence="2 4">Belongs to the NrdI family.</text>
</comment>
<evidence type="ECO:0000313" key="5">
    <source>
        <dbReference type="EMBL" id="PFG43954.1"/>
    </source>
</evidence>
<evidence type="ECO:0000256" key="4">
    <source>
        <dbReference type="HAMAP-Rule" id="MF_00128"/>
    </source>
</evidence>
<evidence type="ECO:0000256" key="1">
    <source>
        <dbReference type="ARBA" id="ARBA00003999"/>
    </source>
</evidence>
<dbReference type="OrthoDB" id="350535at2"/>
<dbReference type="AlphaFoldDB" id="A0A2A9EY20"/>
<evidence type="ECO:0000313" key="6">
    <source>
        <dbReference type="Proteomes" id="UP000224130"/>
    </source>
</evidence>
<accession>A0A2A9EY20</accession>
<dbReference type="InterPro" id="IPR020852">
    <property type="entry name" value="RNR_Ib_NrdI_bac"/>
</dbReference>